<accession>A0A562WQD4</accession>
<dbReference type="Gene3D" id="1.10.3210.10">
    <property type="entry name" value="Hypothetical protein af1432"/>
    <property type="match status" value="1"/>
</dbReference>
<dbReference type="InterPro" id="IPR052340">
    <property type="entry name" value="RNase_Y/CdgJ"/>
</dbReference>
<dbReference type="AlphaFoldDB" id="A0A562WQD4"/>
<protein>
    <submittedName>
        <fullName evidence="2">EAL and modified HD-GYP domain-containing signal transduction protein</fullName>
    </submittedName>
</protein>
<dbReference type="EMBL" id="VLLN01000004">
    <property type="protein sequence ID" value="TWJ32560.1"/>
    <property type="molecule type" value="Genomic_DNA"/>
</dbReference>
<dbReference type="Gene3D" id="3.20.20.450">
    <property type="entry name" value="EAL domain"/>
    <property type="match status" value="1"/>
</dbReference>
<dbReference type="PANTHER" id="PTHR33525">
    <property type="match status" value="1"/>
</dbReference>
<dbReference type="RefSeq" id="WP_145019103.1">
    <property type="nucleotide sequence ID" value="NZ_VLLN01000004.1"/>
</dbReference>
<dbReference type="Pfam" id="PF00563">
    <property type="entry name" value="EAL"/>
    <property type="match status" value="1"/>
</dbReference>
<evidence type="ECO:0000259" key="1">
    <source>
        <dbReference type="PROSITE" id="PS51833"/>
    </source>
</evidence>
<dbReference type="PIRSF" id="PIRSF003180">
    <property type="entry name" value="DiGMPpdiest_YuxH"/>
    <property type="match status" value="1"/>
</dbReference>
<organism evidence="2 3">
    <name type="scientific">Geobacter argillaceus</name>
    <dbReference type="NCBI Taxonomy" id="345631"/>
    <lineage>
        <taxon>Bacteria</taxon>
        <taxon>Pseudomonadati</taxon>
        <taxon>Thermodesulfobacteriota</taxon>
        <taxon>Desulfuromonadia</taxon>
        <taxon>Geobacterales</taxon>
        <taxon>Geobacteraceae</taxon>
        <taxon>Geobacter</taxon>
    </lineage>
</organism>
<dbReference type="SUPFAM" id="SSF109604">
    <property type="entry name" value="HD-domain/PDEase-like"/>
    <property type="match status" value="1"/>
</dbReference>
<dbReference type="PANTHER" id="PTHR33525:SF4">
    <property type="entry name" value="CYCLIC DI-GMP PHOSPHODIESTERASE CDGJ"/>
    <property type="match status" value="1"/>
</dbReference>
<proteinExistence type="predicted"/>
<sequence>MAESPADTKLFMGRQPILDRDQSLVAYELLFRSAKSLLQANVTDYAHASASVIHSAITNFGLNELLGRHKGFFNVSLELLMDDALELLPRNQVVIELLETIQPSEIVVARCNELKRKGFSLALDDNLFDPSFAPLYELVDIVKVDLLMTTPDALSPMVQQYSNWPLTLLAEKVENMEMFQLCHGLGFHLFQGYYFARPVVLNKRRVDVSGISLLKLIDLVISDAEIQEIEETFRRNPSLAYNLLRLVNSVAMGLRERIKTLRHAIVVLGRQQLKRWAQLALYASKGGDTIMSPLLEVAAMRGRLMELLVIKNAQLGIDRESAERAFMTGVLSLIDVLFETSMDDVVRQLNLADDIRQALQGRNGYLGLLLMLAERLEESDFAGVLPLLAQLKVKEDVLMAAQREAIQWTNNLAEIA</sequence>
<dbReference type="OrthoDB" id="9804751at2"/>
<dbReference type="SMART" id="SM00052">
    <property type="entry name" value="EAL"/>
    <property type="match status" value="1"/>
</dbReference>
<dbReference type="SUPFAM" id="SSF141868">
    <property type="entry name" value="EAL domain-like"/>
    <property type="match status" value="1"/>
</dbReference>
<gene>
    <name evidence="2" type="ORF">JN12_01002</name>
</gene>
<reference evidence="2 3" key="1">
    <citation type="submission" date="2019-07" db="EMBL/GenBank/DDBJ databases">
        <title>Genomic Encyclopedia of Archaeal and Bacterial Type Strains, Phase II (KMG-II): from individual species to whole genera.</title>
        <authorList>
            <person name="Goeker M."/>
        </authorList>
    </citation>
    <scope>NUCLEOTIDE SEQUENCE [LARGE SCALE GENOMIC DNA]</scope>
    <source>
        <strain evidence="2 3">ATCC BAA-1139</strain>
    </source>
</reference>
<name>A0A562WQD4_9BACT</name>
<dbReference type="InterPro" id="IPR001633">
    <property type="entry name" value="EAL_dom"/>
</dbReference>
<dbReference type="PROSITE" id="PS51833">
    <property type="entry name" value="HDOD"/>
    <property type="match status" value="1"/>
</dbReference>
<comment type="caution">
    <text evidence="2">The sequence shown here is derived from an EMBL/GenBank/DDBJ whole genome shotgun (WGS) entry which is preliminary data.</text>
</comment>
<keyword evidence="3" id="KW-1185">Reference proteome</keyword>
<evidence type="ECO:0000313" key="3">
    <source>
        <dbReference type="Proteomes" id="UP000319449"/>
    </source>
</evidence>
<dbReference type="Pfam" id="PF08668">
    <property type="entry name" value="HDOD"/>
    <property type="match status" value="1"/>
</dbReference>
<feature type="domain" description="HDOD" evidence="1">
    <location>
        <begin position="206"/>
        <end position="397"/>
    </location>
</feature>
<dbReference type="InterPro" id="IPR014408">
    <property type="entry name" value="dGMP_Pdiesterase_EAL/HD-GYP"/>
</dbReference>
<dbReference type="Proteomes" id="UP000319449">
    <property type="component" value="Unassembled WGS sequence"/>
</dbReference>
<dbReference type="InterPro" id="IPR035919">
    <property type="entry name" value="EAL_sf"/>
</dbReference>
<evidence type="ECO:0000313" key="2">
    <source>
        <dbReference type="EMBL" id="TWJ32560.1"/>
    </source>
</evidence>
<dbReference type="InterPro" id="IPR013976">
    <property type="entry name" value="HDOD"/>
</dbReference>